<evidence type="ECO:0000256" key="1">
    <source>
        <dbReference type="SAM" id="MobiDB-lite"/>
    </source>
</evidence>
<accession>A0AAV7TAB3</accession>
<feature type="region of interest" description="Disordered" evidence="1">
    <location>
        <begin position="86"/>
        <end position="116"/>
    </location>
</feature>
<organism evidence="2 3">
    <name type="scientific">Pleurodeles waltl</name>
    <name type="common">Iberian ribbed newt</name>
    <dbReference type="NCBI Taxonomy" id="8319"/>
    <lineage>
        <taxon>Eukaryota</taxon>
        <taxon>Metazoa</taxon>
        <taxon>Chordata</taxon>
        <taxon>Craniata</taxon>
        <taxon>Vertebrata</taxon>
        <taxon>Euteleostomi</taxon>
        <taxon>Amphibia</taxon>
        <taxon>Batrachia</taxon>
        <taxon>Caudata</taxon>
        <taxon>Salamandroidea</taxon>
        <taxon>Salamandridae</taxon>
        <taxon>Pleurodelinae</taxon>
        <taxon>Pleurodeles</taxon>
    </lineage>
</organism>
<proteinExistence type="predicted"/>
<dbReference type="AlphaFoldDB" id="A0AAV7TAB3"/>
<protein>
    <submittedName>
        <fullName evidence="2">Uncharacterized protein</fullName>
    </submittedName>
</protein>
<sequence>MEATCSPGRLVIDIIWMICCSAKEPLIMCISLPVSRRVPPDQRGVFSDDKESSGVKLILFAVNPAQFLHEKQWSLEHGYAREWGKHRKAQSAGNLENSTHNRRSLFSPRPVKSNGR</sequence>
<comment type="caution">
    <text evidence="2">The sequence shown here is derived from an EMBL/GenBank/DDBJ whole genome shotgun (WGS) entry which is preliminary data.</text>
</comment>
<evidence type="ECO:0000313" key="3">
    <source>
        <dbReference type="Proteomes" id="UP001066276"/>
    </source>
</evidence>
<dbReference type="Proteomes" id="UP001066276">
    <property type="component" value="Chromosome 4_1"/>
</dbReference>
<name>A0AAV7TAB3_PLEWA</name>
<keyword evidence="3" id="KW-1185">Reference proteome</keyword>
<reference evidence="2" key="1">
    <citation type="journal article" date="2022" name="bioRxiv">
        <title>Sequencing and chromosome-scale assembly of the giantPleurodeles waltlgenome.</title>
        <authorList>
            <person name="Brown T."/>
            <person name="Elewa A."/>
            <person name="Iarovenko S."/>
            <person name="Subramanian E."/>
            <person name="Araus A.J."/>
            <person name="Petzold A."/>
            <person name="Susuki M."/>
            <person name="Suzuki K.-i.T."/>
            <person name="Hayashi T."/>
            <person name="Toyoda A."/>
            <person name="Oliveira C."/>
            <person name="Osipova E."/>
            <person name="Leigh N.D."/>
            <person name="Simon A."/>
            <person name="Yun M.H."/>
        </authorList>
    </citation>
    <scope>NUCLEOTIDE SEQUENCE</scope>
    <source>
        <strain evidence="2">20211129_DDA</strain>
        <tissue evidence="2">Liver</tissue>
    </source>
</reference>
<gene>
    <name evidence="2" type="ORF">NDU88_005080</name>
</gene>
<evidence type="ECO:0000313" key="2">
    <source>
        <dbReference type="EMBL" id="KAJ1173241.1"/>
    </source>
</evidence>
<dbReference type="EMBL" id="JANPWB010000007">
    <property type="protein sequence ID" value="KAJ1173241.1"/>
    <property type="molecule type" value="Genomic_DNA"/>
</dbReference>